<keyword evidence="3" id="KW-1185">Reference proteome</keyword>
<name>A0A2S7IGP2_9BACT</name>
<dbReference type="Pfam" id="PF06772">
    <property type="entry name" value="LtrA"/>
    <property type="match status" value="1"/>
</dbReference>
<keyword evidence="1" id="KW-0812">Transmembrane</keyword>
<evidence type="ECO:0000313" key="3">
    <source>
        <dbReference type="Proteomes" id="UP000239590"/>
    </source>
</evidence>
<feature type="transmembrane region" description="Helical" evidence="1">
    <location>
        <begin position="51"/>
        <end position="72"/>
    </location>
</feature>
<feature type="transmembrane region" description="Helical" evidence="1">
    <location>
        <begin position="224"/>
        <end position="244"/>
    </location>
</feature>
<organism evidence="2 3">
    <name type="scientific">Siphonobacter curvatus</name>
    <dbReference type="NCBI Taxonomy" id="2094562"/>
    <lineage>
        <taxon>Bacteria</taxon>
        <taxon>Pseudomonadati</taxon>
        <taxon>Bacteroidota</taxon>
        <taxon>Cytophagia</taxon>
        <taxon>Cytophagales</taxon>
        <taxon>Cytophagaceae</taxon>
        <taxon>Siphonobacter</taxon>
    </lineage>
</organism>
<dbReference type="RefSeq" id="WP_104715265.1">
    <property type="nucleotide sequence ID" value="NZ_PTRA01000005.1"/>
</dbReference>
<accession>A0A2S7IGP2</accession>
<dbReference type="OrthoDB" id="9798526at2"/>
<feature type="transmembrane region" description="Helical" evidence="1">
    <location>
        <begin position="291"/>
        <end position="310"/>
    </location>
</feature>
<keyword evidence="1" id="KW-0472">Membrane</keyword>
<feature type="transmembrane region" description="Helical" evidence="1">
    <location>
        <begin position="84"/>
        <end position="101"/>
    </location>
</feature>
<reference evidence="3" key="1">
    <citation type="submission" date="2018-02" db="EMBL/GenBank/DDBJ databases">
        <title>Genome sequencing of Solimonas sp. HR-BB.</title>
        <authorList>
            <person name="Lee Y."/>
            <person name="Jeon C.O."/>
        </authorList>
    </citation>
    <scope>NUCLEOTIDE SEQUENCE [LARGE SCALE GENOMIC DNA]</scope>
    <source>
        <strain evidence="3">HR-U</strain>
    </source>
</reference>
<dbReference type="PANTHER" id="PTHR36840:SF1">
    <property type="entry name" value="BLL5714 PROTEIN"/>
    <property type="match status" value="1"/>
</dbReference>
<evidence type="ECO:0000256" key="1">
    <source>
        <dbReference type="SAM" id="Phobius"/>
    </source>
</evidence>
<gene>
    <name evidence="2" type="ORF">C5O19_20540</name>
</gene>
<dbReference type="Proteomes" id="UP000239590">
    <property type="component" value="Unassembled WGS sequence"/>
</dbReference>
<feature type="transmembrane region" description="Helical" evidence="1">
    <location>
        <begin position="139"/>
        <end position="157"/>
    </location>
</feature>
<proteinExistence type="predicted"/>
<dbReference type="AlphaFoldDB" id="A0A2S7IGP2"/>
<feature type="transmembrane region" description="Helical" evidence="1">
    <location>
        <begin position="346"/>
        <end position="365"/>
    </location>
</feature>
<feature type="transmembrane region" description="Helical" evidence="1">
    <location>
        <begin position="265"/>
        <end position="285"/>
    </location>
</feature>
<dbReference type="InterPro" id="IPR010640">
    <property type="entry name" value="Low_temperature_requirement_A"/>
</dbReference>
<dbReference type="EMBL" id="PTRA01000005">
    <property type="protein sequence ID" value="PQA54940.1"/>
    <property type="molecule type" value="Genomic_DNA"/>
</dbReference>
<keyword evidence="1" id="KW-1133">Transmembrane helix</keyword>
<evidence type="ECO:0008006" key="4">
    <source>
        <dbReference type="Google" id="ProtNLM"/>
    </source>
</evidence>
<feature type="transmembrane region" description="Helical" evidence="1">
    <location>
        <begin position="322"/>
        <end position="340"/>
    </location>
</feature>
<dbReference type="PANTHER" id="PTHR36840">
    <property type="entry name" value="BLL5714 PROTEIN"/>
    <property type="match status" value="1"/>
</dbReference>
<evidence type="ECO:0000313" key="2">
    <source>
        <dbReference type="EMBL" id="PQA54940.1"/>
    </source>
</evidence>
<protein>
    <recommendedName>
        <fullName evidence="4">Low temperature requirement protein A</fullName>
    </recommendedName>
</protein>
<comment type="caution">
    <text evidence="2">The sequence shown here is derived from an EMBL/GenBank/DDBJ whole genome shotgun (WGS) entry which is preliminary data.</text>
</comment>
<feature type="transmembrane region" description="Helical" evidence="1">
    <location>
        <begin position="113"/>
        <end position="132"/>
    </location>
</feature>
<sequence length="390" mass="44484">MKQKNDLARGNDERGQTIADRWIEPFYDLVIGTVIGQLADVFTGAVYAKEYLHFCSLFIPAWWLWTGFSLYFDRFDRNARFQQALLLLSLIPIILLSVKAPDTLEGDVAGFTWFYAAARILLLGLYVYTIWVDEEARKPARYLLIGYSLGLVFWIVGGTTQNHVWQVISIAIELATPWLARKSLEKIAPTEQHFPQRLGMFTLIVVEQNVMGLSTSLSEGLWHPYRLIAAGCGLVLVILLWWWYFFHQEEFLNGRLKGNGLRYSFGHLPLYLGTGTMAIGVTAAIDDNDTSWWMLVWGMTLYLAAMSWMSLKKINAARRRPYVWLTGITVAIMWSTAYLIQLGWETLVAITGIYGLYLLLAYRIIKDQGEPVPDDLSDTEDDSKQPLQIG</sequence>